<evidence type="ECO:0000313" key="1">
    <source>
        <dbReference type="EMBL" id="KAK9709760.1"/>
    </source>
</evidence>
<accession>A0AAW1JYU1</accession>
<organism evidence="1 2">
    <name type="scientific">Popillia japonica</name>
    <name type="common">Japanese beetle</name>
    <dbReference type="NCBI Taxonomy" id="7064"/>
    <lineage>
        <taxon>Eukaryota</taxon>
        <taxon>Metazoa</taxon>
        <taxon>Ecdysozoa</taxon>
        <taxon>Arthropoda</taxon>
        <taxon>Hexapoda</taxon>
        <taxon>Insecta</taxon>
        <taxon>Pterygota</taxon>
        <taxon>Neoptera</taxon>
        <taxon>Endopterygota</taxon>
        <taxon>Coleoptera</taxon>
        <taxon>Polyphaga</taxon>
        <taxon>Scarabaeiformia</taxon>
        <taxon>Scarabaeidae</taxon>
        <taxon>Rutelinae</taxon>
        <taxon>Popillia</taxon>
    </lineage>
</organism>
<protein>
    <recommendedName>
        <fullName evidence="3">Ribosomal protein S10</fullName>
    </recommendedName>
</protein>
<dbReference type="EMBL" id="JASPKY010000303">
    <property type="protein sequence ID" value="KAK9709760.1"/>
    <property type="molecule type" value="Genomic_DNA"/>
</dbReference>
<dbReference type="Proteomes" id="UP001458880">
    <property type="component" value="Unassembled WGS sequence"/>
</dbReference>
<evidence type="ECO:0008006" key="3">
    <source>
        <dbReference type="Google" id="ProtNLM"/>
    </source>
</evidence>
<keyword evidence="2" id="KW-1185">Reference proteome</keyword>
<reference evidence="1 2" key="1">
    <citation type="journal article" date="2024" name="BMC Genomics">
        <title>De novo assembly and annotation of Popillia japonica's genome with initial clues to its potential as an invasive pest.</title>
        <authorList>
            <person name="Cucini C."/>
            <person name="Boschi S."/>
            <person name="Funari R."/>
            <person name="Cardaioli E."/>
            <person name="Iannotti N."/>
            <person name="Marturano G."/>
            <person name="Paoli F."/>
            <person name="Bruttini M."/>
            <person name="Carapelli A."/>
            <person name="Frati F."/>
            <person name="Nardi F."/>
        </authorList>
    </citation>
    <scope>NUCLEOTIDE SEQUENCE [LARGE SCALE GENOMIC DNA]</scope>
    <source>
        <strain evidence="1">DMR45628</strain>
    </source>
</reference>
<proteinExistence type="predicted"/>
<comment type="caution">
    <text evidence="1">The sequence shown here is derived from an EMBL/GenBank/DDBJ whole genome shotgun (WGS) entry which is preliminary data.</text>
</comment>
<sequence>MAPERRRSTAGNPKKRTFRVQYFLPKRLTKKKHQVCQAMFLMALNISKDRVNHVAKFSFDGVVPKETRGGERLSQKYENKKQKVREFLDKLPAKESQYNRHKYKRIYLDSSLSERKLFTLYQER</sequence>
<dbReference type="AlphaFoldDB" id="A0AAW1JYU1"/>
<evidence type="ECO:0000313" key="2">
    <source>
        <dbReference type="Proteomes" id="UP001458880"/>
    </source>
</evidence>
<name>A0AAW1JYU1_POPJA</name>
<gene>
    <name evidence="1" type="ORF">QE152_g26442</name>
</gene>